<evidence type="ECO:0000256" key="2">
    <source>
        <dbReference type="SAM" id="SignalP"/>
    </source>
</evidence>
<feature type="chain" id="PRO_5042024961" evidence="2">
    <location>
        <begin position="17"/>
        <end position="173"/>
    </location>
</feature>
<name>A0AAD5RCE8_PARTN</name>
<dbReference type="EMBL" id="JAHQIW010007348">
    <property type="protein sequence ID" value="KAJ1373810.1"/>
    <property type="molecule type" value="Genomic_DNA"/>
</dbReference>
<feature type="signal peptide" evidence="2">
    <location>
        <begin position="1"/>
        <end position="16"/>
    </location>
</feature>
<feature type="region of interest" description="Disordered" evidence="1">
    <location>
        <begin position="106"/>
        <end position="144"/>
    </location>
</feature>
<protein>
    <submittedName>
        <fullName evidence="3">Uncharacterized protein</fullName>
    </submittedName>
</protein>
<evidence type="ECO:0000313" key="3">
    <source>
        <dbReference type="EMBL" id="KAJ1373810.1"/>
    </source>
</evidence>
<dbReference type="AlphaFoldDB" id="A0AAD5RCE8"/>
<evidence type="ECO:0000256" key="1">
    <source>
        <dbReference type="SAM" id="MobiDB-lite"/>
    </source>
</evidence>
<keyword evidence="4" id="KW-1185">Reference proteome</keyword>
<gene>
    <name evidence="3" type="ORF">KIN20_036325</name>
</gene>
<comment type="caution">
    <text evidence="3">The sequence shown here is derived from an EMBL/GenBank/DDBJ whole genome shotgun (WGS) entry which is preliminary data.</text>
</comment>
<dbReference type="PROSITE" id="PS51257">
    <property type="entry name" value="PROKAR_LIPOPROTEIN"/>
    <property type="match status" value="1"/>
</dbReference>
<proteinExistence type="predicted"/>
<sequence length="173" mass="19496">MRTLLTFIIVLSSAKAFLFGSLFGGGCNPCASLFGASCNPCNRQWYQSSYYQAPQVTSYYQPPQVLSYQTPPVPFNPYRAPLPAYNYYQTRNSAYSSYRVPPPYNPPAEAEGYARPPSSYGPQTQYQSLSDQYSSTNDEIETPQAPAPVRFNYNISRDTSNIIHFSIVLMKFL</sequence>
<keyword evidence="2" id="KW-0732">Signal</keyword>
<organism evidence="3 4">
    <name type="scientific">Parelaphostrongylus tenuis</name>
    <name type="common">Meningeal worm</name>
    <dbReference type="NCBI Taxonomy" id="148309"/>
    <lineage>
        <taxon>Eukaryota</taxon>
        <taxon>Metazoa</taxon>
        <taxon>Ecdysozoa</taxon>
        <taxon>Nematoda</taxon>
        <taxon>Chromadorea</taxon>
        <taxon>Rhabditida</taxon>
        <taxon>Rhabditina</taxon>
        <taxon>Rhabditomorpha</taxon>
        <taxon>Strongyloidea</taxon>
        <taxon>Metastrongylidae</taxon>
        <taxon>Parelaphostrongylus</taxon>
    </lineage>
</organism>
<accession>A0AAD5RCE8</accession>
<dbReference type="Proteomes" id="UP001196413">
    <property type="component" value="Unassembled WGS sequence"/>
</dbReference>
<reference evidence="3" key="1">
    <citation type="submission" date="2021-06" db="EMBL/GenBank/DDBJ databases">
        <title>Parelaphostrongylus tenuis whole genome reference sequence.</title>
        <authorList>
            <person name="Garwood T.J."/>
            <person name="Larsen P.A."/>
            <person name="Fountain-Jones N.M."/>
            <person name="Garbe J.R."/>
            <person name="Macchietto M.G."/>
            <person name="Kania S.A."/>
            <person name="Gerhold R.W."/>
            <person name="Richards J.E."/>
            <person name="Wolf T.M."/>
        </authorList>
    </citation>
    <scope>NUCLEOTIDE SEQUENCE</scope>
    <source>
        <strain evidence="3">MNPRO001-30</strain>
        <tissue evidence="3">Meninges</tissue>
    </source>
</reference>
<evidence type="ECO:0000313" key="4">
    <source>
        <dbReference type="Proteomes" id="UP001196413"/>
    </source>
</evidence>
<feature type="compositionally biased region" description="Polar residues" evidence="1">
    <location>
        <begin position="120"/>
        <end position="137"/>
    </location>
</feature>